<dbReference type="SUPFAM" id="SSF51445">
    <property type="entry name" value="(Trans)glycosidases"/>
    <property type="match status" value="1"/>
</dbReference>
<comment type="similarity">
    <text evidence="1">Belongs to the glycosyl hydrolase 18 family.</text>
</comment>
<sequence>MGLGLFLVECLLIVTVSGLNSDEGTELKPVGYEVAGHHNFDQKWMERVRSVKSGVKFAPRVIFEDWDAGDYQLVLSNSKSRVDCVKALRTLARTNGVDGLTLEVWMQHFGTSQNILMDFLIELAKGLHNDGKILILPIPPSVYKGEIRQSSF</sequence>
<keyword evidence="2" id="KW-0732">Signal</keyword>
<organism evidence="3 4">
    <name type="scientific">Taenia crassiceps</name>
    <dbReference type="NCBI Taxonomy" id="6207"/>
    <lineage>
        <taxon>Eukaryota</taxon>
        <taxon>Metazoa</taxon>
        <taxon>Spiralia</taxon>
        <taxon>Lophotrochozoa</taxon>
        <taxon>Platyhelminthes</taxon>
        <taxon>Cestoda</taxon>
        <taxon>Eucestoda</taxon>
        <taxon>Cyclophyllidea</taxon>
        <taxon>Taeniidae</taxon>
        <taxon>Taenia</taxon>
    </lineage>
</organism>
<protein>
    <submittedName>
        <fullName evidence="3">Chitinase domain-containing protein 1</fullName>
    </submittedName>
</protein>
<dbReference type="Proteomes" id="UP001651158">
    <property type="component" value="Unassembled WGS sequence"/>
</dbReference>
<evidence type="ECO:0000313" key="3">
    <source>
        <dbReference type="EMBL" id="KAL5112462.1"/>
    </source>
</evidence>
<feature type="signal peptide" evidence="2">
    <location>
        <begin position="1"/>
        <end position="18"/>
    </location>
</feature>
<accession>A0ABR4QS94</accession>
<keyword evidence="4" id="KW-1185">Reference proteome</keyword>
<name>A0ABR4QS94_9CEST</name>
<gene>
    <name evidence="3" type="ORF">TcWFU_007164</name>
</gene>
<evidence type="ECO:0000256" key="2">
    <source>
        <dbReference type="SAM" id="SignalP"/>
    </source>
</evidence>
<evidence type="ECO:0000256" key="1">
    <source>
        <dbReference type="ARBA" id="ARBA00009336"/>
    </source>
</evidence>
<dbReference type="PANTHER" id="PTHR46066:SF2">
    <property type="entry name" value="CHITINASE DOMAIN-CONTAINING PROTEIN 1"/>
    <property type="match status" value="1"/>
</dbReference>
<reference evidence="3 4" key="1">
    <citation type="journal article" date="2022" name="Front. Cell. Infect. Microbiol.">
        <title>The Genomes of Two Strains of Taenia crassiceps the Animal Model for the Study of Human Cysticercosis.</title>
        <authorList>
            <person name="Bobes R.J."/>
            <person name="Estrada K."/>
            <person name="Rios-Valencia D.G."/>
            <person name="Calderon-Gallegos A."/>
            <person name="de la Torre P."/>
            <person name="Carrero J.C."/>
            <person name="Sanchez-Flores A."/>
            <person name="Laclette J.P."/>
        </authorList>
    </citation>
    <scope>NUCLEOTIDE SEQUENCE [LARGE SCALE GENOMIC DNA]</scope>
    <source>
        <strain evidence="3">WFUcys</strain>
    </source>
</reference>
<comment type="caution">
    <text evidence="3">The sequence shown here is derived from an EMBL/GenBank/DDBJ whole genome shotgun (WGS) entry which is preliminary data.</text>
</comment>
<dbReference type="EMBL" id="JAKROA010000001">
    <property type="protein sequence ID" value="KAL5112462.1"/>
    <property type="molecule type" value="Genomic_DNA"/>
</dbReference>
<feature type="chain" id="PRO_5046344015" evidence="2">
    <location>
        <begin position="19"/>
        <end position="152"/>
    </location>
</feature>
<dbReference type="InterPro" id="IPR017853">
    <property type="entry name" value="GH"/>
</dbReference>
<dbReference type="Gene3D" id="3.20.20.80">
    <property type="entry name" value="Glycosidases"/>
    <property type="match status" value="1"/>
</dbReference>
<dbReference type="PANTHER" id="PTHR46066">
    <property type="entry name" value="CHITINASE DOMAIN-CONTAINING PROTEIN 1 FAMILY MEMBER"/>
    <property type="match status" value="1"/>
</dbReference>
<proteinExistence type="inferred from homology"/>
<evidence type="ECO:0000313" key="4">
    <source>
        <dbReference type="Proteomes" id="UP001651158"/>
    </source>
</evidence>